<sequence length="518" mass="51362">MRWPLWVWPFDDLGNSIGTKLKNMFSSAFEQAMQAVWDASLMILREAFKLADRFSVFVVDPTTEPISILWPMMLWLSGVIALGLFFWQLAMTSLRGGSGFLRLVGGPVQYGIALAVTTGMVGVFLAAADGVTNGILEYGLQASNFQDALEHTSFADGAVDSVKANVLGLCAVFGIIPTGVGYVLEMLFREAAIYILVATIPITAAGLLADVTKNWYWKALRWMLASILMKPVLALTLVLGVSIAGGSKGLSGLLAGTGVLMISLAAPFAVFKLFAFVDPGSDAGVALRTNVGMASYGNGNPALQGIQKLTSPGDNAGSTSGGGAGQLSEAGGGGGGAQEAANTLRFDHAMADYAEGEGASYGIGGDTSGGSESTTGGGASATGASAETSGAGSHSESGSDSSSSAATSTSSPPPAANRGQVTASDGIGPQHTSSAGSSTAAETAPSGEEEPPPQPPEHGGGPDGGDDDPGGGTPRGGNGPRGGGPRGGGGGSGSSGSGGGGAGGAAATDEAADAAVIT</sequence>
<evidence type="ECO:0000313" key="4">
    <source>
        <dbReference type="Proteomes" id="UP000548304"/>
    </source>
</evidence>
<keyword evidence="2" id="KW-0472">Membrane</keyword>
<feature type="compositionally biased region" description="Low complexity" evidence="1">
    <location>
        <begin position="432"/>
        <end position="446"/>
    </location>
</feature>
<feature type="transmembrane region" description="Helical" evidence="2">
    <location>
        <begin position="191"/>
        <end position="209"/>
    </location>
</feature>
<organism evidence="3 4">
    <name type="scientific">Actinopolyspora biskrensis</name>
    <dbReference type="NCBI Taxonomy" id="1470178"/>
    <lineage>
        <taxon>Bacteria</taxon>
        <taxon>Bacillati</taxon>
        <taxon>Actinomycetota</taxon>
        <taxon>Actinomycetes</taxon>
        <taxon>Actinopolysporales</taxon>
        <taxon>Actinopolysporaceae</taxon>
        <taxon>Actinopolyspora</taxon>
    </lineage>
</organism>
<feature type="compositionally biased region" description="Low complexity" evidence="1">
    <location>
        <begin position="381"/>
        <end position="410"/>
    </location>
</feature>
<reference evidence="3 4" key="1">
    <citation type="submission" date="2020-07" db="EMBL/GenBank/DDBJ databases">
        <title>Genomic Encyclopedia of Type Strains, Phase III (KMG-III): the genomes of soil and plant-associated and newly described type strains.</title>
        <authorList>
            <person name="Whitman W."/>
        </authorList>
    </citation>
    <scope>NUCLEOTIDE SEQUENCE [LARGE SCALE GENOMIC DNA]</scope>
    <source>
        <strain evidence="3 4">CECT 8576</strain>
    </source>
</reference>
<keyword evidence="2" id="KW-0812">Transmembrane</keyword>
<evidence type="ECO:0008006" key="5">
    <source>
        <dbReference type="Google" id="ProtNLM"/>
    </source>
</evidence>
<dbReference type="EMBL" id="JACBYW010000001">
    <property type="protein sequence ID" value="NYH77139.1"/>
    <property type="molecule type" value="Genomic_DNA"/>
</dbReference>
<gene>
    <name evidence="3" type="ORF">FHR84_000453</name>
</gene>
<feature type="compositionally biased region" description="Polar residues" evidence="1">
    <location>
        <begin position="307"/>
        <end position="318"/>
    </location>
</feature>
<feature type="compositionally biased region" description="Gly residues" evidence="1">
    <location>
        <begin position="319"/>
        <end position="337"/>
    </location>
</feature>
<accession>A0A852YU99</accession>
<name>A0A852YU99_9ACTN</name>
<feature type="region of interest" description="Disordered" evidence="1">
    <location>
        <begin position="362"/>
        <end position="518"/>
    </location>
</feature>
<dbReference type="AlphaFoldDB" id="A0A852YU99"/>
<feature type="transmembrane region" description="Helical" evidence="2">
    <location>
        <begin position="68"/>
        <end position="87"/>
    </location>
</feature>
<comment type="caution">
    <text evidence="3">The sequence shown here is derived from an EMBL/GenBank/DDBJ whole genome shotgun (WGS) entry which is preliminary data.</text>
</comment>
<evidence type="ECO:0000256" key="2">
    <source>
        <dbReference type="SAM" id="Phobius"/>
    </source>
</evidence>
<feature type="transmembrane region" description="Helical" evidence="2">
    <location>
        <begin position="166"/>
        <end position="184"/>
    </location>
</feature>
<feature type="compositionally biased region" description="Gly residues" evidence="1">
    <location>
        <begin position="470"/>
        <end position="504"/>
    </location>
</feature>
<dbReference type="Proteomes" id="UP000548304">
    <property type="component" value="Unassembled WGS sequence"/>
</dbReference>
<keyword evidence="2" id="KW-1133">Transmembrane helix</keyword>
<feature type="compositionally biased region" description="Low complexity" evidence="1">
    <location>
        <begin position="505"/>
        <end position="518"/>
    </location>
</feature>
<dbReference type="RefSeq" id="WP_179533732.1">
    <property type="nucleotide sequence ID" value="NZ_JACBYW010000001.1"/>
</dbReference>
<proteinExistence type="predicted"/>
<feature type="transmembrane region" description="Helical" evidence="2">
    <location>
        <begin position="221"/>
        <end position="241"/>
    </location>
</feature>
<evidence type="ECO:0000313" key="3">
    <source>
        <dbReference type="EMBL" id="NYH77139.1"/>
    </source>
</evidence>
<feature type="region of interest" description="Disordered" evidence="1">
    <location>
        <begin position="305"/>
        <end position="339"/>
    </location>
</feature>
<keyword evidence="4" id="KW-1185">Reference proteome</keyword>
<feature type="transmembrane region" description="Helical" evidence="2">
    <location>
        <begin position="253"/>
        <end position="277"/>
    </location>
</feature>
<protein>
    <recommendedName>
        <fullName evidence="5">TrbL/VirB6 plasmid conjugal transfer protein</fullName>
    </recommendedName>
</protein>
<feature type="transmembrane region" description="Helical" evidence="2">
    <location>
        <begin position="108"/>
        <end position="128"/>
    </location>
</feature>
<evidence type="ECO:0000256" key="1">
    <source>
        <dbReference type="SAM" id="MobiDB-lite"/>
    </source>
</evidence>